<dbReference type="Pfam" id="PF01042">
    <property type="entry name" value="Ribonuc_L-PSP"/>
    <property type="match status" value="1"/>
</dbReference>
<dbReference type="EMBL" id="CP100356">
    <property type="protein sequence ID" value="UTF55807.1"/>
    <property type="molecule type" value="Genomic_DNA"/>
</dbReference>
<reference evidence="3" key="1">
    <citation type="submission" date="2022-06" db="EMBL/GenBank/DDBJ databases">
        <title>Diverse halophilic archaea isolated from saline environments.</title>
        <authorList>
            <person name="Cui H.-L."/>
        </authorList>
    </citation>
    <scope>NUCLEOTIDE SEQUENCE</scope>
    <source>
        <strain evidence="3">WLHS1</strain>
        <plasmid evidence="3">unnamed1</plasmid>
    </source>
</reference>
<proteinExistence type="inferred from homology"/>
<name>A0A9E7NFH1_9EURY</name>
<dbReference type="InterPro" id="IPR006175">
    <property type="entry name" value="YjgF/YER057c/UK114"/>
</dbReference>
<evidence type="ECO:0000313" key="4">
    <source>
        <dbReference type="Proteomes" id="UP001056855"/>
    </source>
</evidence>
<dbReference type="PANTHER" id="PTHR11803">
    <property type="entry name" value="2-IMINOBUTANOATE/2-IMINOPROPANOATE DEAMINASE RIDA"/>
    <property type="match status" value="1"/>
</dbReference>
<dbReference type="AlphaFoldDB" id="A0A9E7NFH1"/>
<dbReference type="GeneID" id="73292225"/>
<sequence length="221" mass="24814">MREPIHSLSQQERLKRVHRSQTYQRHPPRTSSLIHPDSRLKTDEVLVIDRGTRTAYITPVSANADVPYVSETVDDILTAIYFESHTDCYDMARKQIAPDGLIDASSIGYSHGIVVDGTLFMSGQVGWNEEFELAGEDITSQTLKAFENVEILLESIDRSLADVTKVTAHVVELQTNRDAFFEVWNDVFADPPYPCLTLLGPQQLAQDGLLVELEVEVPVEE</sequence>
<dbReference type="Proteomes" id="UP001056855">
    <property type="component" value="Plasmid unnamed1"/>
</dbReference>
<dbReference type="SUPFAM" id="SSF55298">
    <property type="entry name" value="YjgF-like"/>
    <property type="match status" value="1"/>
</dbReference>
<organism evidence="3 4">
    <name type="scientific">Natronosalvus rutilus</name>
    <dbReference type="NCBI Taxonomy" id="2953753"/>
    <lineage>
        <taxon>Archaea</taxon>
        <taxon>Methanobacteriati</taxon>
        <taxon>Methanobacteriota</taxon>
        <taxon>Stenosarchaea group</taxon>
        <taxon>Halobacteria</taxon>
        <taxon>Halobacteriales</taxon>
        <taxon>Natrialbaceae</taxon>
        <taxon>Natronosalvus</taxon>
    </lineage>
</organism>
<keyword evidence="4" id="KW-1185">Reference proteome</keyword>
<dbReference type="CDD" id="cd00448">
    <property type="entry name" value="YjgF_YER057c_UK114_family"/>
    <property type="match status" value="1"/>
</dbReference>
<dbReference type="Gene3D" id="3.30.1330.40">
    <property type="entry name" value="RutC-like"/>
    <property type="match status" value="1"/>
</dbReference>
<feature type="compositionally biased region" description="Polar residues" evidence="2">
    <location>
        <begin position="20"/>
        <end position="33"/>
    </location>
</feature>
<dbReference type="KEGG" id="sawl:NGM29_19225"/>
<gene>
    <name evidence="3" type="ORF">NGM29_19225</name>
</gene>
<dbReference type="InterPro" id="IPR035959">
    <property type="entry name" value="RutC-like_sf"/>
</dbReference>
<accession>A0A9E7NFH1</accession>
<geneLocation type="plasmid" evidence="3 4">
    <name>unnamed1</name>
</geneLocation>
<dbReference type="PANTHER" id="PTHR11803:SF58">
    <property type="entry name" value="PROTEIN HMF1-RELATED"/>
    <property type="match status" value="1"/>
</dbReference>
<comment type="similarity">
    <text evidence="1">Belongs to the RutC family.</text>
</comment>
<keyword evidence="3" id="KW-0614">Plasmid</keyword>
<dbReference type="RefSeq" id="WP_254161213.1">
    <property type="nucleotide sequence ID" value="NZ_CP100356.1"/>
</dbReference>
<dbReference type="GO" id="GO:0005829">
    <property type="term" value="C:cytosol"/>
    <property type="evidence" value="ECO:0007669"/>
    <property type="project" value="TreeGrafter"/>
</dbReference>
<protein>
    <submittedName>
        <fullName evidence="3">RidA family protein</fullName>
    </submittedName>
</protein>
<dbReference type="GO" id="GO:0019239">
    <property type="term" value="F:deaminase activity"/>
    <property type="evidence" value="ECO:0007669"/>
    <property type="project" value="TreeGrafter"/>
</dbReference>
<feature type="region of interest" description="Disordered" evidence="2">
    <location>
        <begin position="1"/>
        <end position="35"/>
    </location>
</feature>
<evidence type="ECO:0000256" key="1">
    <source>
        <dbReference type="ARBA" id="ARBA00010552"/>
    </source>
</evidence>
<evidence type="ECO:0000313" key="3">
    <source>
        <dbReference type="EMBL" id="UTF55807.1"/>
    </source>
</evidence>
<evidence type="ECO:0000256" key="2">
    <source>
        <dbReference type="SAM" id="MobiDB-lite"/>
    </source>
</evidence>